<accession>A0A090E1N4</accession>
<dbReference type="Pfam" id="PF00004">
    <property type="entry name" value="AAA"/>
    <property type="match status" value="1"/>
</dbReference>
<dbReference type="GO" id="GO:0008047">
    <property type="term" value="F:enzyme activator activity"/>
    <property type="evidence" value="ECO:0007669"/>
    <property type="project" value="TreeGrafter"/>
</dbReference>
<dbReference type="InterPro" id="IPR051314">
    <property type="entry name" value="AAA_ATPase_RarA/MGS1/WRNIP1"/>
</dbReference>
<organism evidence="8 9">
    <name type="scientific">Candidatus Criblamydia sequanensis CRIB-18</name>
    <dbReference type="NCBI Taxonomy" id="1437425"/>
    <lineage>
        <taxon>Bacteria</taxon>
        <taxon>Pseudomonadati</taxon>
        <taxon>Chlamydiota</taxon>
        <taxon>Chlamydiia</taxon>
        <taxon>Parachlamydiales</taxon>
        <taxon>Candidatus Criblamydiaceae</taxon>
        <taxon>Candidatus Criblamydia</taxon>
    </lineage>
</organism>
<dbReference type="SMART" id="SM00382">
    <property type="entry name" value="AAA"/>
    <property type="match status" value="1"/>
</dbReference>
<evidence type="ECO:0000256" key="6">
    <source>
        <dbReference type="ARBA" id="ARBA00022840"/>
    </source>
</evidence>
<dbReference type="SUPFAM" id="SSF48019">
    <property type="entry name" value="post-AAA+ oligomerization domain-like"/>
    <property type="match status" value="1"/>
</dbReference>
<evidence type="ECO:0000259" key="7">
    <source>
        <dbReference type="SMART" id="SM00382"/>
    </source>
</evidence>
<evidence type="ECO:0000256" key="1">
    <source>
        <dbReference type="ARBA" id="ARBA00002393"/>
    </source>
</evidence>
<proteinExistence type="inferred from homology"/>
<dbReference type="InterPro" id="IPR008921">
    <property type="entry name" value="DNA_pol3_clamp-load_cplx_C"/>
</dbReference>
<keyword evidence="6" id="KW-0067">ATP-binding</keyword>
<dbReference type="CDD" id="cd00009">
    <property type="entry name" value="AAA"/>
    <property type="match status" value="1"/>
</dbReference>
<keyword evidence="5" id="KW-0547">Nucleotide-binding</keyword>
<dbReference type="Pfam" id="PF12002">
    <property type="entry name" value="MgsA_C"/>
    <property type="match status" value="1"/>
</dbReference>
<comment type="caution">
    <text evidence="8">The sequence shown here is derived from an EMBL/GenBank/DDBJ whole genome shotgun (WGS) entry which is preliminary data.</text>
</comment>
<reference evidence="8" key="2">
    <citation type="submission" date="2014-09" db="EMBL/GenBank/DDBJ databases">
        <title>Criblamydia sequanensis harbors a mega-plasmid encoding arsenite resistance.</title>
        <authorList>
            <person name="Bertelli C."/>
            <person name="Goesmann A."/>
            <person name="Greub G."/>
        </authorList>
    </citation>
    <scope>NUCLEOTIDE SEQUENCE [LARGE SCALE GENOMIC DNA]</scope>
    <source>
        <strain evidence="8">CRIB-18</strain>
    </source>
</reference>
<evidence type="ECO:0000256" key="4">
    <source>
        <dbReference type="ARBA" id="ARBA00022705"/>
    </source>
</evidence>
<dbReference type="Gene3D" id="1.20.272.10">
    <property type="match status" value="1"/>
</dbReference>
<reference evidence="8" key="1">
    <citation type="submission" date="2013-12" db="EMBL/GenBank/DDBJ databases">
        <authorList>
            <person name="Linke B."/>
        </authorList>
    </citation>
    <scope>NUCLEOTIDE SEQUENCE [LARGE SCALE GENOMIC DNA]</scope>
    <source>
        <strain evidence="8">CRIB-18</strain>
    </source>
</reference>
<dbReference type="eggNOG" id="COG2256">
    <property type="taxonomic scope" value="Bacteria"/>
</dbReference>
<dbReference type="Proteomes" id="UP000031552">
    <property type="component" value="Unassembled WGS sequence"/>
</dbReference>
<dbReference type="AlphaFoldDB" id="A0A090E1N4"/>
<protein>
    <recommendedName>
        <fullName evidence="3">Replication-associated recombination protein A</fullName>
    </recommendedName>
</protein>
<dbReference type="InterPro" id="IPR003959">
    <property type="entry name" value="ATPase_AAA_core"/>
</dbReference>
<evidence type="ECO:0000256" key="5">
    <source>
        <dbReference type="ARBA" id="ARBA00022741"/>
    </source>
</evidence>
<evidence type="ECO:0000313" key="9">
    <source>
        <dbReference type="Proteomes" id="UP000031552"/>
    </source>
</evidence>
<dbReference type="OrthoDB" id="9778364at2"/>
<dbReference type="GO" id="GO:0005524">
    <property type="term" value="F:ATP binding"/>
    <property type="evidence" value="ECO:0007669"/>
    <property type="project" value="UniProtKB-KW"/>
</dbReference>
<dbReference type="InterPro" id="IPR032423">
    <property type="entry name" value="AAA_assoc_2"/>
</dbReference>
<dbReference type="GO" id="GO:0000731">
    <property type="term" value="P:DNA synthesis involved in DNA repair"/>
    <property type="evidence" value="ECO:0007669"/>
    <property type="project" value="TreeGrafter"/>
</dbReference>
<dbReference type="InterPro" id="IPR003593">
    <property type="entry name" value="AAA+_ATPase"/>
</dbReference>
<dbReference type="PANTHER" id="PTHR13779:SF7">
    <property type="entry name" value="ATPASE WRNIP1"/>
    <property type="match status" value="1"/>
</dbReference>
<evidence type="ECO:0000313" key="8">
    <source>
        <dbReference type="EMBL" id="CDR34649.1"/>
    </source>
</evidence>
<dbReference type="CDD" id="cd18139">
    <property type="entry name" value="HLD_clamp_RarA"/>
    <property type="match status" value="1"/>
</dbReference>
<dbReference type="FunFam" id="3.40.50.300:FF:000137">
    <property type="entry name" value="Replication-associated recombination protein A"/>
    <property type="match status" value="1"/>
</dbReference>
<name>A0A090E1N4_9BACT</name>
<dbReference type="PANTHER" id="PTHR13779">
    <property type="entry name" value="WERNER HELICASE-INTERACTING PROTEIN 1 FAMILY MEMBER"/>
    <property type="match status" value="1"/>
</dbReference>
<dbReference type="Pfam" id="PF16193">
    <property type="entry name" value="AAA_assoc_2"/>
    <property type="match status" value="1"/>
</dbReference>
<dbReference type="FunFam" id="1.20.272.10:FF:000001">
    <property type="entry name" value="Putative AAA family ATPase"/>
    <property type="match status" value="1"/>
</dbReference>
<dbReference type="GO" id="GO:0017116">
    <property type="term" value="F:single-stranded DNA helicase activity"/>
    <property type="evidence" value="ECO:0007669"/>
    <property type="project" value="TreeGrafter"/>
</dbReference>
<dbReference type="RefSeq" id="WP_041018204.1">
    <property type="nucleotide sequence ID" value="NZ_CCEJ010000009.1"/>
</dbReference>
<dbReference type="InterPro" id="IPR021886">
    <property type="entry name" value="MgsA_C"/>
</dbReference>
<evidence type="ECO:0000256" key="2">
    <source>
        <dbReference type="ARBA" id="ARBA00008959"/>
    </source>
</evidence>
<dbReference type="GO" id="GO:0016887">
    <property type="term" value="F:ATP hydrolysis activity"/>
    <property type="evidence" value="ECO:0007669"/>
    <property type="project" value="InterPro"/>
</dbReference>
<gene>
    <name evidence="8" type="primary">rarA</name>
    <name evidence="8" type="ORF">CSEC_1840</name>
</gene>
<dbReference type="Gene3D" id="1.10.3710.10">
    <property type="entry name" value="DNA polymerase III clamp loader subunits, C-terminal domain"/>
    <property type="match status" value="1"/>
</dbReference>
<comment type="function">
    <text evidence="1">DNA-dependent ATPase that plays important roles in cellular responses to stalled DNA replication processes.</text>
</comment>
<dbReference type="EMBL" id="CCEJ010000009">
    <property type="protein sequence ID" value="CDR34649.1"/>
    <property type="molecule type" value="Genomic_DNA"/>
</dbReference>
<dbReference type="GO" id="GO:0006261">
    <property type="term" value="P:DNA-templated DNA replication"/>
    <property type="evidence" value="ECO:0007669"/>
    <property type="project" value="TreeGrafter"/>
</dbReference>
<keyword evidence="9" id="KW-1185">Reference proteome</keyword>
<dbReference type="GO" id="GO:0003677">
    <property type="term" value="F:DNA binding"/>
    <property type="evidence" value="ECO:0007669"/>
    <property type="project" value="InterPro"/>
</dbReference>
<sequence length="423" mass="48028">MYIPLAERMRPKKLAEVVGQEHLLEEGGIIKSSMEKKRPFSLLLWGPPGSGKTTLAKLYASYFDAKLISISAVTSGVADLKKIISEIEGSPLLHRMTFIFLDEIHRWNKSQQDLLLPYIEKGTFLLIGATTENPSFSLNDALLSRLRVLKLNFLSEADLKKLLGRYEKEIGTLPLTDEGRDFLIQNANGDGRYLYNMIEAVQDVNQKELFSIEELEKLLSRRAPLFDRAGDGHYDLISALHKSVRGSDPDASLYWFCRMLEGGEQPLFIARRMIRMASEDIGLADPDALKIAMAAKDAYEMLGTPEGELALAECVLYLALAPKSNAIYTAYNEARAIARETNHFPPPKIILNAPTKLMKKEGYGKGYQYDHDTPKKFSGQNYFPDDLERLKFYRPNELGFEREMSKRLRYFEALRKDLNPNDD</sequence>
<dbReference type="SUPFAM" id="SSF52540">
    <property type="entry name" value="P-loop containing nucleoside triphosphate hydrolases"/>
    <property type="match status" value="1"/>
</dbReference>
<evidence type="ECO:0000256" key="3">
    <source>
        <dbReference type="ARBA" id="ARBA00020776"/>
    </source>
</evidence>
<dbReference type="Gene3D" id="3.40.50.300">
    <property type="entry name" value="P-loop containing nucleotide triphosphate hydrolases"/>
    <property type="match status" value="1"/>
</dbReference>
<comment type="similarity">
    <text evidence="2">Belongs to the AAA ATPase family. RarA/MGS1/WRNIP1 subfamily.</text>
</comment>
<dbReference type="STRING" id="1437425.CSEC_1840"/>
<feature type="domain" description="AAA+ ATPase" evidence="7">
    <location>
        <begin position="38"/>
        <end position="154"/>
    </location>
</feature>
<dbReference type="InterPro" id="IPR027417">
    <property type="entry name" value="P-loop_NTPase"/>
</dbReference>
<keyword evidence="4" id="KW-0235">DNA replication</keyword>